<organism evidence="5 6">
    <name type="scientific">Streptomyces lycii</name>
    <dbReference type="NCBI Taxonomy" id="2654337"/>
    <lineage>
        <taxon>Bacteria</taxon>
        <taxon>Bacillati</taxon>
        <taxon>Actinomycetota</taxon>
        <taxon>Actinomycetes</taxon>
        <taxon>Kitasatosporales</taxon>
        <taxon>Streptomycetaceae</taxon>
        <taxon>Streptomyces</taxon>
    </lineage>
</organism>
<name>A0ABQ7FA78_9ACTN</name>
<dbReference type="InterPro" id="IPR042099">
    <property type="entry name" value="ANL_N_sf"/>
</dbReference>
<dbReference type="Proteomes" id="UP000621266">
    <property type="component" value="Unassembled WGS sequence"/>
</dbReference>
<dbReference type="PANTHER" id="PTHR43201:SF5">
    <property type="entry name" value="MEDIUM-CHAIN ACYL-COA LIGASE ACSF2, MITOCHONDRIAL"/>
    <property type="match status" value="1"/>
</dbReference>
<gene>
    <name evidence="5" type="ORF">GCU69_29375</name>
</gene>
<dbReference type="EMBL" id="WHPN01000409">
    <property type="protein sequence ID" value="KAF4405615.1"/>
    <property type="molecule type" value="Genomic_DNA"/>
</dbReference>
<evidence type="ECO:0000313" key="5">
    <source>
        <dbReference type="EMBL" id="KAF4405615.1"/>
    </source>
</evidence>
<dbReference type="CDD" id="cd05917">
    <property type="entry name" value="FACL_like_2"/>
    <property type="match status" value="1"/>
</dbReference>
<dbReference type="Gene3D" id="3.30.300.30">
    <property type="match status" value="1"/>
</dbReference>
<comment type="similarity">
    <text evidence="1">Belongs to the ATP-dependent AMP-binding enzyme family.</text>
</comment>
<dbReference type="RefSeq" id="WP_156207667.1">
    <property type="nucleotide sequence ID" value="NZ_WHPN01000409.1"/>
</dbReference>
<evidence type="ECO:0000313" key="6">
    <source>
        <dbReference type="Proteomes" id="UP000621266"/>
    </source>
</evidence>
<comment type="caution">
    <text evidence="5">The sequence shown here is derived from an EMBL/GenBank/DDBJ whole genome shotgun (WGS) entry which is preliminary data.</text>
</comment>
<evidence type="ECO:0000256" key="1">
    <source>
        <dbReference type="ARBA" id="ARBA00006432"/>
    </source>
</evidence>
<evidence type="ECO:0000259" key="3">
    <source>
        <dbReference type="Pfam" id="PF00501"/>
    </source>
</evidence>
<evidence type="ECO:0000259" key="4">
    <source>
        <dbReference type="Pfam" id="PF13193"/>
    </source>
</evidence>
<reference evidence="5 6" key="1">
    <citation type="submission" date="2019-10" db="EMBL/GenBank/DDBJ databases">
        <title>Streptomyces tenebrisbrunneis sp.nov., an endogenous actinomycete isolated from of Lycium ruthenicum.</title>
        <authorList>
            <person name="Ma L."/>
        </authorList>
    </citation>
    <scope>NUCLEOTIDE SEQUENCE [LARGE SCALE GENOMIC DNA]</scope>
    <source>
        <strain evidence="5 6">TRM 66187</strain>
    </source>
</reference>
<evidence type="ECO:0000256" key="2">
    <source>
        <dbReference type="ARBA" id="ARBA00022598"/>
    </source>
</evidence>
<dbReference type="Pfam" id="PF00501">
    <property type="entry name" value="AMP-binding"/>
    <property type="match status" value="1"/>
</dbReference>
<dbReference type="InterPro" id="IPR025110">
    <property type="entry name" value="AMP-bd_C"/>
</dbReference>
<keyword evidence="2" id="KW-0436">Ligase</keyword>
<accession>A0ABQ7FA78</accession>
<dbReference type="Pfam" id="PF13193">
    <property type="entry name" value="AMP-binding_C"/>
    <property type="match status" value="1"/>
</dbReference>
<proteinExistence type="inferred from homology"/>
<keyword evidence="6" id="KW-1185">Reference proteome</keyword>
<sequence length="544" mass="59976">MTERELSYAAGTADGPLLGDTIGVALDRAVAAYPDREALVDVASGRRWTYAEFAEAVDEVALGLLAKGVSKGARVGIWAVNCPEWVMVQYATARIGAIMVNINPAYRVHELAFVLKQAGIEVLVASVEHRTSDYRRMVEQVRAGARALRDVVYIDDPTWQNLLAAGRAVQRDRLAARAAELSCDDPVNIQYTSGTTGFPKGATLSHHNILNNGFWVGETVGYTEQDRICLPVPFYHCFGMVMGNLAAGSHGACVVIPAPSFDAAATLRAVQEERCTSLYGVPTMFIAELGLKDFGDYDLTSLRTGIMAGSPCPVEVMRRVVSEMHMAQVSICYGMTETSPVSTQTRMDDDLERRTGTVGRVLPHLEVKIVDPATGLTVPRGEPGELCTRGYSVMLGYWEEPERTAEVVDRARWMHTGDLAVMQEDGYVRIVGRIKDMIIRGGENVYPREIEEFLHSHPKIADVQVVGVPDETYGEEILAVVVPSDPENPLTLEELVHYCGGRLSHFKVPRHLRIVDGFPMTVSGKVRKVELREQFTREREQARV</sequence>
<dbReference type="InterPro" id="IPR020845">
    <property type="entry name" value="AMP-binding_CS"/>
</dbReference>
<dbReference type="PROSITE" id="PS00455">
    <property type="entry name" value="AMP_BINDING"/>
    <property type="match status" value="1"/>
</dbReference>
<dbReference type="InterPro" id="IPR045851">
    <property type="entry name" value="AMP-bd_C_sf"/>
</dbReference>
<dbReference type="Gene3D" id="3.40.50.12780">
    <property type="entry name" value="N-terminal domain of ligase-like"/>
    <property type="match status" value="1"/>
</dbReference>
<dbReference type="InterPro" id="IPR000873">
    <property type="entry name" value="AMP-dep_synth/lig_dom"/>
</dbReference>
<feature type="domain" description="AMP-dependent synthetase/ligase" evidence="3">
    <location>
        <begin position="27"/>
        <end position="398"/>
    </location>
</feature>
<dbReference type="SUPFAM" id="SSF56801">
    <property type="entry name" value="Acetyl-CoA synthetase-like"/>
    <property type="match status" value="1"/>
</dbReference>
<feature type="domain" description="AMP-binding enzyme C-terminal" evidence="4">
    <location>
        <begin position="449"/>
        <end position="525"/>
    </location>
</feature>
<protein>
    <submittedName>
        <fullName evidence="5">AMP-binding protein</fullName>
    </submittedName>
</protein>
<dbReference type="PANTHER" id="PTHR43201">
    <property type="entry name" value="ACYL-COA SYNTHETASE"/>
    <property type="match status" value="1"/>
</dbReference>